<dbReference type="KEGG" id="buo:BRPE64_ACDS26780"/>
<sequence length="472" mass="50567">MRRTFFLHFGALLAACFSRKLLAKPVLNSGDIERKRLNIAQFGAVAGSDCSGALQRALNFAESLAGYDGADVGTVIEFGPGLWYVNNIKIQKSGFRFIGAGKRATLLVNKDATAPMFMLQAQSSALSPVISDIAFENLQFRNIVDRADESEFLIRGIKAVRLYFSNVDFVSSPISSNGYRSARKCDFFKSDTFESTWANCNFWGIIGCAIDIPDGPQSDTLLFRSCIWAYCTIAGVFGLGNGSGINGLSIESSKVIGSQGGSYVSQGHDNFSSTRCASVNGKLIEVEDSTGFRAGKAILIGTGSATSQYAIVRAISGNTMTLDRPLKCKRGDLIIHGVFGFVFGHASMPSLRASQMEGCDTAIYLDGGRALTVESTSFISCARGILASADFEFLKLSACTAATIGQLKSGVSWELISIIAVSGKSNLVRVEGLHFEGSGYYRGDPSSVVANHSEHKVSISWPSQSECVVDEV</sequence>
<keyword evidence="3" id="KW-1185">Reference proteome</keyword>
<reference evidence="2 3" key="2">
    <citation type="journal article" date="2018" name="Int. J. Syst. Evol. Microbiol.">
        <title>Burkholderia insecticola sp. nov., a gut symbiotic bacterium of the bean bug Riptortus pedestris.</title>
        <authorList>
            <person name="Takeshita K."/>
            <person name="Tamaki H."/>
            <person name="Ohbayashi T."/>
            <person name="Meng X.-Y."/>
            <person name="Sone T."/>
            <person name="Mitani Y."/>
            <person name="Peeters C."/>
            <person name="Kikuchi Y."/>
            <person name="Vandamme P."/>
        </authorList>
    </citation>
    <scope>NUCLEOTIDE SEQUENCE [LARGE SCALE GENOMIC DNA]</scope>
    <source>
        <strain evidence="2">RPE64</strain>
    </source>
</reference>
<keyword evidence="2" id="KW-0472">Membrane</keyword>
<dbReference type="RefSeq" id="WP_016346569.1">
    <property type="nucleotide sequence ID" value="NC_021287.1"/>
</dbReference>
<dbReference type="OrthoDB" id="7413710at2"/>
<evidence type="ECO:0000313" key="2">
    <source>
        <dbReference type="EMBL" id="BAN24432.1"/>
    </source>
</evidence>
<dbReference type="PROSITE" id="PS51257">
    <property type="entry name" value="PROKAR_LIPOPROTEIN"/>
    <property type="match status" value="1"/>
</dbReference>
<name>R4X0I3_9BURK</name>
<keyword evidence="2" id="KW-0812">Transmembrane</keyword>
<dbReference type="SUPFAM" id="SSF51126">
    <property type="entry name" value="Pectin lyase-like"/>
    <property type="match status" value="1"/>
</dbReference>
<dbReference type="EMBL" id="AP013058">
    <property type="protein sequence ID" value="BAN24432.1"/>
    <property type="molecule type" value="Genomic_DNA"/>
</dbReference>
<proteinExistence type="predicted"/>
<dbReference type="Proteomes" id="UP000013966">
    <property type="component" value="Chromosome 1"/>
</dbReference>
<evidence type="ECO:0000313" key="3">
    <source>
        <dbReference type="Proteomes" id="UP000013966"/>
    </source>
</evidence>
<organism evidence="2 3">
    <name type="scientific">Caballeronia insecticola</name>
    <dbReference type="NCBI Taxonomy" id="758793"/>
    <lineage>
        <taxon>Bacteria</taxon>
        <taxon>Pseudomonadati</taxon>
        <taxon>Pseudomonadota</taxon>
        <taxon>Betaproteobacteria</taxon>
        <taxon>Burkholderiales</taxon>
        <taxon>Burkholderiaceae</taxon>
        <taxon>Caballeronia</taxon>
    </lineage>
</organism>
<evidence type="ECO:0000256" key="1">
    <source>
        <dbReference type="SAM" id="SignalP"/>
    </source>
</evidence>
<dbReference type="AlphaFoldDB" id="R4X0I3"/>
<dbReference type="InterPro" id="IPR011050">
    <property type="entry name" value="Pectin_lyase_fold/virulence"/>
</dbReference>
<accession>R4X0I3</accession>
<feature type="signal peptide" evidence="1">
    <location>
        <begin position="1"/>
        <end position="23"/>
    </location>
</feature>
<gene>
    <name evidence="2" type="ORF">BRPE64_ACDS26780</name>
</gene>
<reference evidence="2 3" key="1">
    <citation type="journal article" date="2013" name="Genome Announc.">
        <title>Complete Genome Sequence of Burkholderia sp. Strain RPE64, Bacterial Symbiont of the Bean Bug Riptortus pedestris.</title>
        <authorList>
            <person name="Shibata T.F."/>
            <person name="Maeda T."/>
            <person name="Nikoh N."/>
            <person name="Yamaguchi K."/>
            <person name="Oshima K."/>
            <person name="Hattori M."/>
            <person name="Nishiyama T."/>
            <person name="Hasebe M."/>
            <person name="Fukatsu T."/>
            <person name="Kikuchi Y."/>
            <person name="Shigenobu S."/>
        </authorList>
    </citation>
    <scope>NUCLEOTIDE SEQUENCE [LARGE SCALE GENOMIC DNA]</scope>
</reference>
<dbReference type="HOGENOM" id="CLU_578319_0_0_4"/>
<dbReference type="Gene3D" id="2.160.20.10">
    <property type="entry name" value="Single-stranded right-handed beta-helix, Pectin lyase-like"/>
    <property type="match status" value="1"/>
</dbReference>
<dbReference type="InterPro" id="IPR012334">
    <property type="entry name" value="Pectin_lyas_fold"/>
</dbReference>
<keyword evidence="1" id="KW-0732">Signal</keyword>
<feature type="chain" id="PRO_5004373038" evidence="1">
    <location>
        <begin position="24"/>
        <end position="472"/>
    </location>
</feature>
<dbReference type="PATRIC" id="fig|758793.3.peg.2684"/>
<protein>
    <submittedName>
        <fullName evidence="2">Transmembrane domain containing protein</fullName>
    </submittedName>
</protein>